<evidence type="ECO:0008006" key="3">
    <source>
        <dbReference type="Google" id="ProtNLM"/>
    </source>
</evidence>
<protein>
    <recommendedName>
        <fullName evidence="3">Transposase</fullName>
    </recommendedName>
</protein>
<gene>
    <name evidence="1" type="ORF">LOD99_15595</name>
</gene>
<organism evidence="1 2">
    <name type="scientific">Oopsacas minuta</name>
    <dbReference type="NCBI Taxonomy" id="111878"/>
    <lineage>
        <taxon>Eukaryota</taxon>
        <taxon>Metazoa</taxon>
        <taxon>Porifera</taxon>
        <taxon>Hexactinellida</taxon>
        <taxon>Hexasterophora</taxon>
        <taxon>Lyssacinosida</taxon>
        <taxon>Leucopsacidae</taxon>
        <taxon>Oopsacas</taxon>
    </lineage>
</organism>
<keyword evidence="2" id="KW-1185">Reference proteome</keyword>
<dbReference type="PANTHER" id="PTHR47163">
    <property type="entry name" value="DDE_TNP_IS1595 DOMAIN-CONTAINING PROTEIN"/>
    <property type="match status" value="1"/>
</dbReference>
<name>A0AAV7KA83_9METZ</name>
<dbReference type="Proteomes" id="UP001165289">
    <property type="component" value="Unassembled WGS sequence"/>
</dbReference>
<dbReference type="AlphaFoldDB" id="A0AAV7KA83"/>
<reference evidence="1 2" key="1">
    <citation type="journal article" date="2023" name="BMC Biol.">
        <title>The compact genome of the sponge Oopsacas minuta (Hexactinellida) is lacking key metazoan core genes.</title>
        <authorList>
            <person name="Santini S."/>
            <person name="Schenkelaars Q."/>
            <person name="Jourda C."/>
            <person name="Duchesne M."/>
            <person name="Belahbib H."/>
            <person name="Rocher C."/>
            <person name="Selva M."/>
            <person name="Riesgo A."/>
            <person name="Vervoort M."/>
            <person name="Leys S.P."/>
            <person name="Kodjabachian L."/>
            <person name="Le Bivic A."/>
            <person name="Borchiellini C."/>
            <person name="Claverie J.M."/>
            <person name="Renard E."/>
        </authorList>
    </citation>
    <scope>NUCLEOTIDE SEQUENCE [LARGE SCALE GENOMIC DNA]</scope>
    <source>
        <strain evidence="1">SPO-2</strain>
    </source>
</reference>
<accession>A0AAV7KA83</accession>
<evidence type="ECO:0000313" key="2">
    <source>
        <dbReference type="Proteomes" id="UP001165289"/>
    </source>
</evidence>
<evidence type="ECO:0000313" key="1">
    <source>
        <dbReference type="EMBL" id="KAI6658326.1"/>
    </source>
</evidence>
<dbReference type="PANTHER" id="PTHR47163:SF2">
    <property type="entry name" value="SI:DKEY-17M8.2"/>
    <property type="match status" value="1"/>
</dbReference>
<dbReference type="EMBL" id="JAKMXF010000099">
    <property type="protein sequence ID" value="KAI6658326.1"/>
    <property type="molecule type" value="Genomic_DNA"/>
</dbReference>
<comment type="caution">
    <text evidence="1">The sequence shown here is derived from an EMBL/GenBank/DDBJ whole genome shotgun (WGS) entry which is preliminary data.</text>
</comment>
<sequence length="130" mass="14821">MSEGVFSKVHEGRGWRCPENGCKKFASLRVGSFFEGSNIPLTQLVEFLYFWAEGVQSTHFLTLNPKWSPNTITDWKNFFRDICVKKYLSNPEPIGGHGHIVEINESKFGKRKYHRGRQLSGNGCLVGLIE</sequence>
<proteinExistence type="predicted"/>
<dbReference type="InterPro" id="IPR053164">
    <property type="entry name" value="IS1016-like_transposase"/>
</dbReference>